<reference evidence="1 2" key="1">
    <citation type="submission" date="2018-08" db="EMBL/GenBank/DDBJ databases">
        <title>Genomic Encyclopedia of Archaeal and Bacterial Type Strains, Phase II (KMG-II): from individual species to whole genera.</title>
        <authorList>
            <person name="Goeker M."/>
        </authorList>
    </citation>
    <scope>NUCLEOTIDE SEQUENCE [LARGE SCALE GENOMIC DNA]</scope>
    <source>
        <strain evidence="1 2">DSM 45791</strain>
    </source>
</reference>
<name>A0A3E0GY03_9PSEU</name>
<protein>
    <submittedName>
        <fullName evidence="1">Uncharacterized protein</fullName>
    </submittedName>
</protein>
<accession>A0A3E0GY03</accession>
<dbReference type="RefSeq" id="WP_147328920.1">
    <property type="nucleotide sequence ID" value="NZ_CP144376.1"/>
</dbReference>
<dbReference type="AlphaFoldDB" id="A0A3E0GY03"/>
<dbReference type="Proteomes" id="UP000256269">
    <property type="component" value="Unassembled WGS sequence"/>
</dbReference>
<keyword evidence="2" id="KW-1185">Reference proteome</keyword>
<proteinExistence type="predicted"/>
<comment type="caution">
    <text evidence="1">The sequence shown here is derived from an EMBL/GenBank/DDBJ whole genome shotgun (WGS) entry which is preliminary data.</text>
</comment>
<gene>
    <name evidence="1" type="ORF">BCF44_122177</name>
</gene>
<organism evidence="1 2">
    <name type="scientific">Kutzneria buriramensis</name>
    <dbReference type="NCBI Taxonomy" id="1045776"/>
    <lineage>
        <taxon>Bacteria</taxon>
        <taxon>Bacillati</taxon>
        <taxon>Actinomycetota</taxon>
        <taxon>Actinomycetes</taxon>
        <taxon>Pseudonocardiales</taxon>
        <taxon>Pseudonocardiaceae</taxon>
        <taxon>Kutzneria</taxon>
    </lineage>
</organism>
<evidence type="ECO:0000313" key="2">
    <source>
        <dbReference type="Proteomes" id="UP000256269"/>
    </source>
</evidence>
<sequence length="148" mass="16761">MARLAETTVDARHRDGRTCAAHLVLTRNADKPPRARHPTPVDLYEVVVDAEPFGVITARSGVLWHALNDARTQLEKQGWLLGIIAAHPDYYPTHWPRNPEADMLADYRRQVAPTLGIFEKIDPADAATVDVQEKRYQEWRESGQVVRS</sequence>
<evidence type="ECO:0000313" key="1">
    <source>
        <dbReference type="EMBL" id="REH31154.1"/>
    </source>
</evidence>
<dbReference type="EMBL" id="QUNO01000022">
    <property type="protein sequence ID" value="REH31154.1"/>
    <property type="molecule type" value="Genomic_DNA"/>
</dbReference>
<dbReference type="OrthoDB" id="5164467at2"/>